<accession>A0A183SBW6</accession>
<name>A0A183SBW6_SCHSO</name>
<dbReference type="GO" id="GO:0043171">
    <property type="term" value="P:peptide catabolic process"/>
    <property type="evidence" value="ECO:0007669"/>
    <property type="project" value="TreeGrafter"/>
</dbReference>
<dbReference type="InterPro" id="IPR014782">
    <property type="entry name" value="Peptidase_M1_dom"/>
</dbReference>
<evidence type="ECO:0000259" key="1">
    <source>
        <dbReference type="Pfam" id="PF01433"/>
    </source>
</evidence>
<dbReference type="STRING" id="70667.A0A183SBW6"/>
<dbReference type="AlphaFoldDB" id="A0A183SBW6"/>
<dbReference type="GO" id="GO:0042277">
    <property type="term" value="F:peptide binding"/>
    <property type="evidence" value="ECO:0007669"/>
    <property type="project" value="TreeGrafter"/>
</dbReference>
<reference evidence="4" key="1">
    <citation type="submission" date="2016-06" db="UniProtKB">
        <authorList>
            <consortium name="WormBaseParasite"/>
        </authorList>
    </citation>
    <scope>IDENTIFICATION</scope>
</reference>
<dbReference type="GO" id="GO:0016020">
    <property type="term" value="C:membrane"/>
    <property type="evidence" value="ECO:0007669"/>
    <property type="project" value="TreeGrafter"/>
</dbReference>
<evidence type="ECO:0000313" key="4">
    <source>
        <dbReference type="WBParaSite" id="SSLN_0000177701-mRNA-1"/>
    </source>
</evidence>
<feature type="domain" description="Peptidase M1 membrane alanine aminopeptidase" evidence="1">
    <location>
        <begin position="16"/>
        <end position="101"/>
    </location>
</feature>
<sequence>MTPHGLQLSSVAACGCTERNGNVLVEVNSPHEVEEIFDAVSYQKGASLIRMLNDYLGAEVFQAGLQLYIKRHQYSNTVTTDLWRALAEVSGQPVQEIMSTWTKQMGYPVLSVRLLPSADNQSVGLGIRQSRFLADGGKEGSINF</sequence>
<evidence type="ECO:0000313" key="3">
    <source>
        <dbReference type="Proteomes" id="UP000275846"/>
    </source>
</evidence>
<evidence type="ECO:0000313" key="2">
    <source>
        <dbReference type="EMBL" id="VDL88099.1"/>
    </source>
</evidence>
<dbReference type="SUPFAM" id="SSF55486">
    <property type="entry name" value="Metalloproteases ('zincins'), catalytic domain"/>
    <property type="match status" value="1"/>
</dbReference>
<dbReference type="Gene3D" id="1.10.390.10">
    <property type="entry name" value="Neutral Protease Domain 2"/>
    <property type="match status" value="1"/>
</dbReference>
<keyword evidence="3" id="KW-1185">Reference proteome</keyword>
<dbReference type="InterPro" id="IPR027268">
    <property type="entry name" value="Peptidase_M4/M1_CTD_sf"/>
</dbReference>
<dbReference type="OrthoDB" id="275509at2759"/>
<dbReference type="PANTHER" id="PTHR11533">
    <property type="entry name" value="PROTEASE M1 ZINC METALLOPROTEASE"/>
    <property type="match status" value="1"/>
</dbReference>
<dbReference type="PANTHER" id="PTHR11533:SF174">
    <property type="entry name" value="PUROMYCIN-SENSITIVE AMINOPEPTIDASE-RELATED"/>
    <property type="match status" value="1"/>
</dbReference>
<dbReference type="WBParaSite" id="SSLN_0000177701-mRNA-1">
    <property type="protein sequence ID" value="SSLN_0000177701-mRNA-1"/>
    <property type="gene ID" value="SSLN_0000177701"/>
</dbReference>
<dbReference type="GO" id="GO:0006508">
    <property type="term" value="P:proteolysis"/>
    <property type="evidence" value="ECO:0007669"/>
    <property type="project" value="TreeGrafter"/>
</dbReference>
<proteinExistence type="predicted"/>
<dbReference type="GO" id="GO:0070006">
    <property type="term" value="F:metalloaminopeptidase activity"/>
    <property type="evidence" value="ECO:0007669"/>
    <property type="project" value="TreeGrafter"/>
</dbReference>
<dbReference type="EMBL" id="UYSU01005723">
    <property type="protein sequence ID" value="VDL88099.1"/>
    <property type="molecule type" value="Genomic_DNA"/>
</dbReference>
<organism evidence="4">
    <name type="scientific">Schistocephalus solidus</name>
    <name type="common">Tapeworm</name>
    <dbReference type="NCBI Taxonomy" id="70667"/>
    <lineage>
        <taxon>Eukaryota</taxon>
        <taxon>Metazoa</taxon>
        <taxon>Spiralia</taxon>
        <taxon>Lophotrochozoa</taxon>
        <taxon>Platyhelminthes</taxon>
        <taxon>Cestoda</taxon>
        <taxon>Eucestoda</taxon>
        <taxon>Diphyllobothriidea</taxon>
        <taxon>Diphyllobothriidae</taxon>
        <taxon>Schistocephalus</taxon>
    </lineage>
</organism>
<dbReference type="Proteomes" id="UP000275846">
    <property type="component" value="Unassembled WGS sequence"/>
</dbReference>
<dbReference type="GO" id="GO:0005737">
    <property type="term" value="C:cytoplasm"/>
    <property type="evidence" value="ECO:0007669"/>
    <property type="project" value="TreeGrafter"/>
</dbReference>
<dbReference type="InterPro" id="IPR050344">
    <property type="entry name" value="Peptidase_M1_aminopeptidases"/>
</dbReference>
<dbReference type="Pfam" id="PF01433">
    <property type="entry name" value="Peptidase_M1"/>
    <property type="match status" value="1"/>
</dbReference>
<dbReference type="GO" id="GO:0005615">
    <property type="term" value="C:extracellular space"/>
    <property type="evidence" value="ECO:0007669"/>
    <property type="project" value="TreeGrafter"/>
</dbReference>
<gene>
    <name evidence="2" type="ORF">SSLN_LOCUS1714</name>
</gene>
<reference evidence="2 3" key="2">
    <citation type="submission" date="2018-11" db="EMBL/GenBank/DDBJ databases">
        <authorList>
            <consortium name="Pathogen Informatics"/>
        </authorList>
    </citation>
    <scope>NUCLEOTIDE SEQUENCE [LARGE SCALE GENOMIC DNA]</scope>
    <source>
        <strain evidence="2 3">NST_G2</strain>
    </source>
</reference>
<dbReference type="GO" id="GO:0008270">
    <property type="term" value="F:zinc ion binding"/>
    <property type="evidence" value="ECO:0007669"/>
    <property type="project" value="InterPro"/>
</dbReference>
<protein>
    <submittedName>
        <fullName evidence="4">Peptidase_M1 domain-containing protein</fullName>
    </submittedName>
</protein>